<feature type="compositionally biased region" description="Basic and acidic residues" evidence="5">
    <location>
        <begin position="289"/>
        <end position="302"/>
    </location>
</feature>
<dbReference type="GO" id="GO:0046306">
    <property type="term" value="P:alkanesulfonate catabolic process"/>
    <property type="evidence" value="ECO:0007669"/>
    <property type="project" value="TreeGrafter"/>
</dbReference>
<dbReference type="GO" id="GO:0008726">
    <property type="term" value="F:alkanesulfonate monooxygenase activity"/>
    <property type="evidence" value="ECO:0007669"/>
    <property type="project" value="TreeGrafter"/>
</dbReference>
<evidence type="ECO:0000313" key="7">
    <source>
        <dbReference type="EMBL" id="CAB4322678.1"/>
    </source>
</evidence>
<keyword evidence="2" id="KW-0288">FMN</keyword>
<evidence type="ECO:0000313" key="8">
    <source>
        <dbReference type="EMBL" id="CAB4925043.1"/>
    </source>
</evidence>
<protein>
    <submittedName>
        <fullName evidence="8">Unannotated protein</fullName>
    </submittedName>
</protein>
<evidence type="ECO:0000256" key="5">
    <source>
        <dbReference type="SAM" id="MobiDB-lite"/>
    </source>
</evidence>
<dbReference type="PANTHER" id="PTHR42847:SF4">
    <property type="entry name" value="ALKANESULFONATE MONOOXYGENASE-RELATED"/>
    <property type="match status" value="1"/>
</dbReference>
<dbReference type="PANTHER" id="PTHR42847">
    <property type="entry name" value="ALKANESULFONATE MONOOXYGENASE"/>
    <property type="match status" value="1"/>
</dbReference>
<dbReference type="EMBL" id="CAFBNC010000008">
    <property type="protein sequence ID" value="CAB4925043.1"/>
    <property type="molecule type" value="Genomic_DNA"/>
</dbReference>
<dbReference type="NCBIfam" id="TIGR03619">
    <property type="entry name" value="F420_Rv2161c"/>
    <property type="match status" value="1"/>
</dbReference>
<feature type="domain" description="Luciferase-like" evidence="6">
    <location>
        <begin position="14"/>
        <end position="243"/>
    </location>
</feature>
<keyword evidence="3" id="KW-0560">Oxidoreductase</keyword>
<dbReference type="SUPFAM" id="SSF51679">
    <property type="entry name" value="Bacterial luciferase-like"/>
    <property type="match status" value="1"/>
</dbReference>
<dbReference type="InterPro" id="IPR050172">
    <property type="entry name" value="SsuD_RutA_monooxygenase"/>
</dbReference>
<keyword evidence="4" id="KW-0503">Monooxygenase</keyword>
<feature type="region of interest" description="Disordered" evidence="5">
    <location>
        <begin position="280"/>
        <end position="302"/>
    </location>
</feature>
<evidence type="ECO:0000256" key="3">
    <source>
        <dbReference type="ARBA" id="ARBA00023002"/>
    </source>
</evidence>
<dbReference type="EMBL" id="CAEMXZ010000011">
    <property type="protein sequence ID" value="CAB4322678.1"/>
    <property type="molecule type" value="Genomic_DNA"/>
</dbReference>
<evidence type="ECO:0000256" key="2">
    <source>
        <dbReference type="ARBA" id="ARBA00022643"/>
    </source>
</evidence>
<evidence type="ECO:0000256" key="4">
    <source>
        <dbReference type="ARBA" id="ARBA00023033"/>
    </source>
</evidence>
<sequence>MIIGFALPVSGSWATPENCIEIAETAERLGYGSLWTFQRLLSPVTPEGQQWLPPAYHSVLDPLSVLSFVAARTTRVRLGVAVINAPFMAPVQLAKIAATIDRLSNGRLDLGIGAGWMPDEFAAVGAPFERRGAQMSEYIRALDACWAGGISSFEGEFSVLPASVIAPSPVQHPRPQILLGGAAPAALRRVGRLADGWISASSTDLTTVGESIEMIRHAAVAAGRDPNQLRFICRGVVRVRDGERSPLTGTFEEIRRDFQDLEAQGMTELFIDLNFDPQIGSEDADPEQSMERARRVLEEFAP</sequence>
<dbReference type="InterPro" id="IPR036661">
    <property type="entry name" value="Luciferase-like_sf"/>
</dbReference>
<dbReference type="InterPro" id="IPR019921">
    <property type="entry name" value="Lucif-like_OxRdtase_Rv2161c"/>
</dbReference>
<gene>
    <name evidence="7" type="ORF">UFOPK1392_00414</name>
    <name evidence="8" type="ORF">UFOPK3733_00311</name>
</gene>
<keyword evidence="1" id="KW-0285">Flavoprotein</keyword>
<dbReference type="AlphaFoldDB" id="A0A6J7I2M8"/>
<organism evidence="8">
    <name type="scientific">freshwater metagenome</name>
    <dbReference type="NCBI Taxonomy" id="449393"/>
    <lineage>
        <taxon>unclassified sequences</taxon>
        <taxon>metagenomes</taxon>
        <taxon>ecological metagenomes</taxon>
    </lineage>
</organism>
<reference evidence="8" key="1">
    <citation type="submission" date="2020-05" db="EMBL/GenBank/DDBJ databases">
        <authorList>
            <person name="Chiriac C."/>
            <person name="Salcher M."/>
            <person name="Ghai R."/>
            <person name="Kavagutti S V."/>
        </authorList>
    </citation>
    <scope>NUCLEOTIDE SEQUENCE</scope>
</reference>
<dbReference type="Gene3D" id="3.20.20.30">
    <property type="entry name" value="Luciferase-like domain"/>
    <property type="match status" value="1"/>
</dbReference>
<evidence type="ECO:0000256" key="1">
    <source>
        <dbReference type="ARBA" id="ARBA00022630"/>
    </source>
</evidence>
<dbReference type="Pfam" id="PF00296">
    <property type="entry name" value="Bac_luciferase"/>
    <property type="match status" value="1"/>
</dbReference>
<accession>A0A6J7I2M8</accession>
<evidence type="ECO:0000259" key="6">
    <source>
        <dbReference type="Pfam" id="PF00296"/>
    </source>
</evidence>
<dbReference type="InterPro" id="IPR011251">
    <property type="entry name" value="Luciferase-like_dom"/>
</dbReference>
<name>A0A6J7I2M8_9ZZZZ</name>
<proteinExistence type="predicted"/>